<protein>
    <submittedName>
        <fullName evidence="2">YitT family protein</fullName>
    </submittedName>
</protein>
<evidence type="ECO:0000256" key="1">
    <source>
        <dbReference type="SAM" id="Phobius"/>
    </source>
</evidence>
<evidence type="ECO:0000313" key="3">
    <source>
        <dbReference type="Proteomes" id="UP000571017"/>
    </source>
</evidence>
<keyword evidence="1" id="KW-0472">Membrane</keyword>
<keyword evidence="1" id="KW-0812">Transmembrane</keyword>
<dbReference type="AlphaFoldDB" id="A0A838CRK2"/>
<gene>
    <name evidence="2" type="ORF">H0266_07640</name>
</gene>
<comment type="caution">
    <text evidence="2">The sequence shown here is derived from an EMBL/GenBank/DDBJ whole genome shotgun (WGS) entry which is preliminary data.</text>
</comment>
<accession>A0A838CRK2</accession>
<organism evidence="2 3">
    <name type="scientific">Halobacillus locisalis</name>
    <dbReference type="NCBI Taxonomy" id="220753"/>
    <lineage>
        <taxon>Bacteria</taxon>
        <taxon>Bacillati</taxon>
        <taxon>Bacillota</taxon>
        <taxon>Bacilli</taxon>
        <taxon>Bacillales</taxon>
        <taxon>Bacillaceae</taxon>
        <taxon>Halobacillus</taxon>
    </lineage>
</organism>
<dbReference type="EMBL" id="JACEFG010000002">
    <property type="protein sequence ID" value="MBA2174762.1"/>
    <property type="molecule type" value="Genomic_DNA"/>
</dbReference>
<sequence>MKRSYQRFIYYLSGIILLSLGIALTIQSRLGTSPFDALLVGLYRTFGLSIGSWEIVVGFSMIIFNSIASKKRPEMFAIATSLFTGAGIDFWMFMISDTVVPESVAAQSICFFFGMVISALGIAINLQADFAPNPFDRMMLVIKQLTGWSISISRVVISIFLVIIAAFFGGAIGIGTILITLLSGPIIHFFMTYVDKLDRRFLLPHTAYAISRD</sequence>
<feature type="transmembrane region" description="Helical" evidence="1">
    <location>
        <begin position="75"/>
        <end position="93"/>
    </location>
</feature>
<proteinExistence type="predicted"/>
<feature type="transmembrane region" description="Helical" evidence="1">
    <location>
        <begin position="174"/>
        <end position="194"/>
    </location>
</feature>
<dbReference type="Pfam" id="PF19700">
    <property type="entry name" value="DUF6198"/>
    <property type="match status" value="1"/>
</dbReference>
<feature type="transmembrane region" description="Helical" evidence="1">
    <location>
        <begin position="145"/>
        <end position="168"/>
    </location>
</feature>
<dbReference type="PANTHER" id="PTHR40078">
    <property type="entry name" value="INTEGRAL MEMBRANE PROTEIN-RELATED"/>
    <property type="match status" value="1"/>
</dbReference>
<feature type="transmembrane region" description="Helical" evidence="1">
    <location>
        <begin position="7"/>
        <end position="26"/>
    </location>
</feature>
<reference evidence="2 3" key="1">
    <citation type="journal article" date="2004" name="Extremophiles">
        <title>Halobacillus locisalis sp. nov., a halophilic bacterium isolated from a marine solar saltern of the Yellow Sea in Korea.</title>
        <authorList>
            <person name="Yoon J.H."/>
            <person name="Kang K.H."/>
            <person name="Oh T.K."/>
            <person name="Park Y.H."/>
        </authorList>
    </citation>
    <scope>NUCLEOTIDE SEQUENCE [LARGE SCALE GENOMIC DNA]</scope>
    <source>
        <strain evidence="2 3">KCTC 3788</strain>
    </source>
</reference>
<dbReference type="RefSeq" id="WP_181471826.1">
    <property type="nucleotide sequence ID" value="NZ_JACEFG010000002.1"/>
</dbReference>
<dbReference type="InterPro" id="IPR038750">
    <property type="entry name" value="YczE/YyaS-like"/>
</dbReference>
<keyword evidence="1" id="KW-1133">Transmembrane helix</keyword>
<dbReference type="PANTHER" id="PTHR40078:SF1">
    <property type="entry name" value="INTEGRAL MEMBRANE PROTEIN"/>
    <property type="match status" value="1"/>
</dbReference>
<name>A0A838CRK2_9BACI</name>
<keyword evidence="3" id="KW-1185">Reference proteome</keyword>
<feature type="transmembrane region" description="Helical" evidence="1">
    <location>
        <begin position="46"/>
        <end position="68"/>
    </location>
</feature>
<feature type="transmembrane region" description="Helical" evidence="1">
    <location>
        <begin position="105"/>
        <end position="124"/>
    </location>
</feature>
<dbReference type="Proteomes" id="UP000571017">
    <property type="component" value="Unassembled WGS sequence"/>
</dbReference>
<evidence type="ECO:0000313" key="2">
    <source>
        <dbReference type="EMBL" id="MBA2174762.1"/>
    </source>
</evidence>